<dbReference type="OrthoDB" id="9864227at2"/>
<reference evidence="2 3" key="1">
    <citation type="submission" date="2018-06" db="EMBL/GenBank/DDBJ databases">
        <title>Complete genome of Desulfovibrio indonesiensis P37SLT.</title>
        <authorList>
            <person name="Crispim J.S."/>
            <person name="Vidigal P.M.P."/>
            <person name="Silva L.C.F."/>
            <person name="Laguardia C.N."/>
            <person name="Araujo L.C."/>
            <person name="Dias R.S."/>
            <person name="Sousa M.P."/>
            <person name="Paula S.O."/>
            <person name="Silva C."/>
        </authorList>
    </citation>
    <scope>NUCLEOTIDE SEQUENCE [LARGE SCALE GENOMIC DNA]</scope>
    <source>
        <strain evidence="2 3">P37SLT</strain>
    </source>
</reference>
<dbReference type="Proteomes" id="UP000448292">
    <property type="component" value="Unassembled WGS sequence"/>
</dbReference>
<protein>
    <recommendedName>
        <fullName evidence="1">Nif11 domain-containing protein</fullName>
    </recommendedName>
</protein>
<organism evidence="2 3">
    <name type="scientific">Oceanidesulfovibrio indonesiensis</name>
    <dbReference type="NCBI Taxonomy" id="54767"/>
    <lineage>
        <taxon>Bacteria</taxon>
        <taxon>Pseudomonadati</taxon>
        <taxon>Thermodesulfobacteriota</taxon>
        <taxon>Desulfovibrionia</taxon>
        <taxon>Desulfovibrionales</taxon>
        <taxon>Desulfovibrionaceae</taxon>
        <taxon>Oceanidesulfovibrio</taxon>
    </lineage>
</organism>
<dbReference type="AlphaFoldDB" id="A0A7M3MCP2"/>
<sequence length="62" mass="7104">MSQTELDRFLVDLGNYPHLQQELVDAGADAFHLARIAEENGYDLSEDEIAELQRRSHGEEEM</sequence>
<comment type="caution">
    <text evidence="2">The sequence shown here is derived from an EMBL/GenBank/DDBJ whole genome shotgun (WGS) entry which is preliminary data.</text>
</comment>
<accession>A0A7M3MCP2</accession>
<dbReference type="InterPro" id="IPR012903">
    <property type="entry name" value="Nif11"/>
</dbReference>
<evidence type="ECO:0000259" key="1">
    <source>
        <dbReference type="Pfam" id="PF07862"/>
    </source>
</evidence>
<dbReference type="RefSeq" id="WP_144303667.1">
    <property type="nucleotide sequence ID" value="NZ_QMIE01000012.1"/>
</dbReference>
<name>A0A7M3MCP2_9BACT</name>
<evidence type="ECO:0000313" key="3">
    <source>
        <dbReference type="Proteomes" id="UP000448292"/>
    </source>
</evidence>
<proteinExistence type="predicted"/>
<dbReference type="Pfam" id="PF07862">
    <property type="entry name" value="Nif11"/>
    <property type="match status" value="1"/>
</dbReference>
<feature type="domain" description="Nif11" evidence="1">
    <location>
        <begin position="1"/>
        <end position="48"/>
    </location>
</feature>
<gene>
    <name evidence="2" type="ORF">DPQ33_13035</name>
</gene>
<keyword evidence="3" id="KW-1185">Reference proteome</keyword>
<dbReference type="EMBL" id="QMIE01000012">
    <property type="protein sequence ID" value="TVM16239.1"/>
    <property type="molecule type" value="Genomic_DNA"/>
</dbReference>
<evidence type="ECO:0000313" key="2">
    <source>
        <dbReference type="EMBL" id="TVM16239.1"/>
    </source>
</evidence>